<proteinExistence type="predicted"/>
<reference evidence="2 3" key="1">
    <citation type="journal article" date="2019" name="Int. J. Syst. Evol. Microbiol.">
        <title>The Global Catalogue of Microorganisms (GCM) 10K type strain sequencing project: providing services to taxonomists for standard genome sequencing and annotation.</title>
        <authorList>
            <consortium name="The Broad Institute Genomics Platform"/>
            <consortium name="The Broad Institute Genome Sequencing Center for Infectious Disease"/>
            <person name="Wu L."/>
            <person name="Ma J."/>
        </authorList>
    </citation>
    <scope>NUCLEOTIDE SEQUENCE [LARGE SCALE GENOMIC DNA]</scope>
    <source>
        <strain evidence="2 3">LMG 29247</strain>
    </source>
</reference>
<protein>
    <submittedName>
        <fullName evidence="2">TIGR00303 family protein</fullName>
    </submittedName>
</protein>
<name>A0ABD5STH2_9EURY</name>
<keyword evidence="3" id="KW-1185">Reference proteome</keyword>
<feature type="region of interest" description="Disordered" evidence="1">
    <location>
        <begin position="42"/>
        <end position="68"/>
    </location>
</feature>
<evidence type="ECO:0000256" key="1">
    <source>
        <dbReference type="SAM" id="MobiDB-lite"/>
    </source>
</evidence>
<feature type="non-terminal residue" evidence="2">
    <location>
        <position position="1"/>
    </location>
</feature>
<gene>
    <name evidence="2" type="ORF">ACFQE6_25860</name>
</gene>
<sequence>MARYCAGEAKEGVAMGGALSLVPEGRMGEVRDRLEAVCARLGIESDGGESGAENDEGSDGAEEGTRGP</sequence>
<dbReference type="Proteomes" id="UP001596383">
    <property type="component" value="Unassembled WGS sequence"/>
</dbReference>
<evidence type="ECO:0000313" key="2">
    <source>
        <dbReference type="EMBL" id="MFC6768302.1"/>
    </source>
</evidence>
<dbReference type="AlphaFoldDB" id="A0ABD5STH2"/>
<evidence type="ECO:0000313" key="3">
    <source>
        <dbReference type="Proteomes" id="UP001596383"/>
    </source>
</evidence>
<accession>A0ABD5STH2</accession>
<feature type="compositionally biased region" description="Acidic residues" evidence="1">
    <location>
        <begin position="52"/>
        <end position="62"/>
    </location>
</feature>
<organism evidence="2 3">
    <name type="scientific">Natrinema soli</name>
    <dbReference type="NCBI Taxonomy" id="1930624"/>
    <lineage>
        <taxon>Archaea</taxon>
        <taxon>Methanobacteriati</taxon>
        <taxon>Methanobacteriota</taxon>
        <taxon>Stenosarchaea group</taxon>
        <taxon>Halobacteria</taxon>
        <taxon>Halobacteriales</taxon>
        <taxon>Natrialbaceae</taxon>
        <taxon>Natrinema</taxon>
    </lineage>
</organism>
<comment type="caution">
    <text evidence="2">The sequence shown here is derived from an EMBL/GenBank/DDBJ whole genome shotgun (WGS) entry which is preliminary data.</text>
</comment>
<dbReference type="EMBL" id="JBHSWV010000523">
    <property type="protein sequence ID" value="MFC6768302.1"/>
    <property type="molecule type" value="Genomic_DNA"/>
</dbReference>